<reference evidence="4 5" key="1">
    <citation type="journal article" date="2020" name="Antonie Van Leeuwenhoek">
        <title>Stenotrophomonas cyclobalanopsidis sp. nov., isolated from the leaf spot disease of Cyclobalanopsis patelliformis.</title>
        <authorList>
            <person name="Bian D.R."/>
            <person name="Xue H."/>
            <person name="Piao C.G."/>
            <person name="Li Y."/>
        </authorList>
    </citation>
    <scope>NUCLEOTIDE SEQUENCE [LARGE SCALE GENOMIC DNA]</scope>
    <source>
        <strain evidence="4 5">TPQG1-4</strain>
    </source>
</reference>
<dbReference type="RefSeq" id="WP_150453910.1">
    <property type="nucleotide sequence ID" value="NZ_VYKI01000005.1"/>
</dbReference>
<gene>
    <name evidence="4" type="ORF">FJU31_05870</name>
</gene>
<proteinExistence type="predicted"/>
<accession>A0ABQ6T3F1</accession>
<evidence type="ECO:0000313" key="5">
    <source>
        <dbReference type="Proteomes" id="UP000326367"/>
    </source>
</evidence>
<keyword evidence="1" id="KW-0805">Transcription regulation</keyword>
<protein>
    <recommendedName>
        <fullName evidence="3">Tetracyclin repressor-like C-terminal domain-containing protein</fullName>
    </recommendedName>
</protein>
<keyword evidence="2" id="KW-0804">Transcription</keyword>
<keyword evidence="5" id="KW-1185">Reference proteome</keyword>
<organism evidence="4 5">
    <name type="scientific">Stenotrophomonas cyclobalanopsidis</name>
    <dbReference type="NCBI Taxonomy" id="2771362"/>
    <lineage>
        <taxon>Bacteria</taxon>
        <taxon>Pseudomonadati</taxon>
        <taxon>Pseudomonadota</taxon>
        <taxon>Gammaproteobacteria</taxon>
        <taxon>Lysobacterales</taxon>
        <taxon>Lysobacteraceae</taxon>
        <taxon>Stenotrophomonas</taxon>
    </lineage>
</organism>
<dbReference type="PANTHER" id="PTHR47506">
    <property type="entry name" value="TRANSCRIPTIONAL REGULATORY PROTEIN"/>
    <property type="match status" value="1"/>
</dbReference>
<name>A0ABQ6T3F1_9GAMM</name>
<dbReference type="PANTHER" id="PTHR47506:SF6">
    <property type="entry name" value="HTH-TYPE TRANSCRIPTIONAL REPRESSOR NEMR"/>
    <property type="match status" value="1"/>
</dbReference>
<sequence>MARLYKSWSSARAWGGLAVKLGAEVADLSPAMRAALRSGTAGIIERLTRAIEGGRADGSLASDGDAAALAQSLYQLWLGASIMVKIVRGPQPFENARLSTRQILHPSR</sequence>
<dbReference type="Gene3D" id="1.10.357.10">
    <property type="entry name" value="Tetracycline Repressor, domain 2"/>
    <property type="match status" value="1"/>
</dbReference>
<evidence type="ECO:0000313" key="4">
    <source>
        <dbReference type="EMBL" id="KAA9001490.1"/>
    </source>
</evidence>
<dbReference type="InterPro" id="IPR036271">
    <property type="entry name" value="Tet_transcr_reg_TetR-rel_C_sf"/>
</dbReference>
<evidence type="ECO:0000259" key="3">
    <source>
        <dbReference type="Pfam" id="PF16925"/>
    </source>
</evidence>
<dbReference type="Pfam" id="PF16925">
    <property type="entry name" value="TetR_C_13"/>
    <property type="match status" value="1"/>
</dbReference>
<feature type="domain" description="Tetracyclin repressor-like C-terminal" evidence="3">
    <location>
        <begin position="17"/>
        <end position="97"/>
    </location>
</feature>
<evidence type="ECO:0000256" key="1">
    <source>
        <dbReference type="ARBA" id="ARBA00023015"/>
    </source>
</evidence>
<dbReference type="EMBL" id="VYKI01000005">
    <property type="protein sequence ID" value="KAA9001490.1"/>
    <property type="molecule type" value="Genomic_DNA"/>
</dbReference>
<dbReference type="InterPro" id="IPR011075">
    <property type="entry name" value="TetR_C"/>
</dbReference>
<evidence type="ECO:0000256" key="2">
    <source>
        <dbReference type="ARBA" id="ARBA00023163"/>
    </source>
</evidence>
<dbReference type="SUPFAM" id="SSF48498">
    <property type="entry name" value="Tetracyclin repressor-like, C-terminal domain"/>
    <property type="match status" value="1"/>
</dbReference>
<comment type="caution">
    <text evidence="4">The sequence shown here is derived from an EMBL/GenBank/DDBJ whole genome shotgun (WGS) entry which is preliminary data.</text>
</comment>
<dbReference type="Proteomes" id="UP000326367">
    <property type="component" value="Unassembled WGS sequence"/>
</dbReference>